<dbReference type="EMBL" id="KV878209">
    <property type="protein sequence ID" value="OJJ41620.1"/>
    <property type="molecule type" value="Genomic_DNA"/>
</dbReference>
<dbReference type="Pfam" id="PF00149">
    <property type="entry name" value="Metallophos"/>
    <property type="match status" value="1"/>
</dbReference>
<sequence length="413" mass="46102">MAAYSDRNNDYNINIDHSETSADNGFYHSNNKMGIYEYTRPLINYVRDEWQNKAQFVHTNTSMTTSASPRWVHMLYSLVSASYFRRYLVALVFLLVTAWIGWRLVLSPRLGESASLSAQSKNVAGGWFGTNAMSKSDRLIRLKTLDPSLLPAHIAPAADEPSSRRLVFVGDVHGCKYELEKLLEKVTFNPERDHLILAGDMINKGPDSLGVVDLARKYSASCVRGNHEDKVLALRHEMAASNTLADASEDDSRERRLARQFTDEQVKWLDSCPVILRVGQVSGMGEVVVVHGGLVPGVELEKQDPENVMNMLTIDMETLVPSSKREGTNWTKLFNKYQTELYASLEKTTSDAQSKMTTVIYGHDSKRSLSLDAYTKGLDTGCIKGQYLTALVVEDGGKQTVVQVKSEAPKSHK</sequence>
<reference evidence="4" key="1">
    <citation type="journal article" date="2017" name="Genome Biol.">
        <title>Comparative genomics reveals high biological diversity and specific adaptations in the industrially and medically important fungal genus Aspergillus.</title>
        <authorList>
            <person name="de Vries R.P."/>
            <person name="Riley R."/>
            <person name="Wiebenga A."/>
            <person name="Aguilar-Osorio G."/>
            <person name="Amillis S."/>
            <person name="Uchima C.A."/>
            <person name="Anderluh G."/>
            <person name="Asadollahi M."/>
            <person name="Askin M."/>
            <person name="Barry K."/>
            <person name="Battaglia E."/>
            <person name="Bayram O."/>
            <person name="Benocci T."/>
            <person name="Braus-Stromeyer S.A."/>
            <person name="Caldana C."/>
            <person name="Canovas D."/>
            <person name="Cerqueira G.C."/>
            <person name="Chen F."/>
            <person name="Chen W."/>
            <person name="Choi C."/>
            <person name="Clum A."/>
            <person name="Dos Santos R.A."/>
            <person name="Damasio A.R."/>
            <person name="Diallinas G."/>
            <person name="Emri T."/>
            <person name="Fekete E."/>
            <person name="Flipphi M."/>
            <person name="Freyberg S."/>
            <person name="Gallo A."/>
            <person name="Gournas C."/>
            <person name="Habgood R."/>
            <person name="Hainaut M."/>
            <person name="Harispe M.L."/>
            <person name="Henrissat B."/>
            <person name="Hilden K.S."/>
            <person name="Hope R."/>
            <person name="Hossain A."/>
            <person name="Karabika E."/>
            <person name="Karaffa L."/>
            <person name="Karanyi Z."/>
            <person name="Krasevec N."/>
            <person name="Kuo A."/>
            <person name="Kusch H."/>
            <person name="LaButti K."/>
            <person name="Lagendijk E.L."/>
            <person name="Lapidus A."/>
            <person name="Levasseur A."/>
            <person name="Lindquist E."/>
            <person name="Lipzen A."/>
            <person name="Logrieco A.F."/>
            <person name="MacCabe A."/>
            <person name="Maekelae M.R."/>
            <person name="Malavazi I."/>
            <person name="Melin P."/>
            <person name="Meyer V."/>
            <person name="Mielnichuk N."/>
            <person name="Miskei M."/>
            <person name="Molnar A.P."/>
            <person name="Mule G."/>
            <person name="Ngan C.Y."/>
            <person name="Orejas M."/>
            <person name="Orosz E."/>
            <person name="Ouedraogo J.P."/>
            <person name="Overkamp K.M."/>
            <person name="Park H.-S."/>
            <person name="Perrone G."/>
            <person name="Piumi F."/>
            <person name="Punt P.J."/>
            <person name="Ram A.F."/>
            <person name="Ramon A."/>
            <person name="Rauscher S."/>
            <person name="Record E."/>
            <person name="Riano-Pachon D.M."/>
            <person name="Robert V."/>
            <person name="Roehrig J."/>
            <person name="Ruller R."/>
            <person name="Salamov A."/>
            <person name="Salih N.S."/>
            <person name="Samson R.A."/>
            <person name="Sandor E."/>
            <person name="Sanguinetti M."/>
            <person name="Schuetze T."/>
            <person name="Sepcic K."/>
            <person name="Shelest E."/>
            <person name="Sherlock G."/>
            <person name="Sophianopoulou V."/>
            <person name="Squina F.M."/>
            <person name="Sun H."/>
            <person name="Susca A."/>
            <person name="Todd R.B."/>
            <person name="Tsang A."/>
            <person name="Unkles S.E."/>
            <person name="van de Wiele N."/>
            <person name="van Rossen-Uffink D."/>
            <person name="Oliveira J.V."/>
            <person name="Vesth T.C."/>
            <person name="Visser J."/>
            <person name="Yu J.-H."/>
            <person name="Zhou M."/>
            <person name="Andersen M.R."/>
            <person name="Archer D.B."/>
            <person name="Baker S.E."/>
            <person name="Benoit I."/>
            <person name="Brakhage A.A."/>
            <person name="Braus G.H."/>
            <person name="Fischer R."/>
            <person name="Frisvad J.C."/>
            <person name="Goldman G.H."/>
            <person name="Houbraken J."/>
            <person name="Oakley B."/>
            <person name="Pocsi I."/>
            <person name="Scazzocchio C."/>
            <person name="Seiboth B."/>
            <person name="vanKuyk P.A."/>
            <person name="Wortman J."/>
            <person name="Dyer P.S."/>
            <person name="Grigoriev I.V."/>
        </authorList>
    </citation>
    <scope>NUCLEOTIDE SEQUENCE [LARGE SCALE GENOMIC DNA]</scope>
    <source>
        <strain evidence="4">DTO 134E9</strain>
    </source>
</reference>
<name>A0A1L9S3A4_ASPWE</name>
<evidence type="ECO:0000259" key="2">
    <source>
        <dbReference type="Pfam" id="PF00149"/>
    </source>
</evidence>
<dbReference type="RefSeq" id="XP_040695296.1">
    <property type="nucleotide sequence ID" value="XM_040834172.1"/>
</dbReference>
<evidence type="ECO:0000313" key="3">
    <source>
        <dbReference type="EMBL" id="OJJ41620.1"/>
    </source>
</evidence>
<dbReference type="STRING" id="1073089.A0A1L9S3A4"/>
<dbReference type="PANTHER" id="PTHR42850">
    <property type="entry name" value="METALLOPHOSPHOESTERASE"/>
    <property type="match status" value="1"/>
</dbReference>
<dbReference type="InterPro" id="IPR004843">
    <property type="entry name" value="Calcineurin-like_PHP"/>
</dbReference>
<dbReference type="GO" id="GO:0006798">
    <property type="term" value="P:polyphosphate catabolic process"/>
    <property type="evidence" value="ECO:0007669"/>
    <property type="project" value="TreeGrafter"/>
</dbReference>
<evidence type="ECO:0000256" key="1">
    <source>
        <dbReference type="SAM" id="Phobius"/>
    </source>
</evidence>
<dbReference type="InterPro" id="IPR050126">
    <property type="entry name" value="Ap4A_hydrolase"/>
</dbReference>
<feature type="domain" description="Calcineurin-like phosphoesterase" evidence="2">
    <location>
        <begin position="165"/>
        <end position="337"/>
    </location>
</feature>
<organism evidence="3 4">
    <name type="scientific">Aspergillus wentii DTO 134E9</name>
    <dbReference type="NCBI Taxonomy" id="1073089"/>
    <lineage>
        <taxon>Eukaryota</taxon>
        <taxon>Fungi</taxon>
        <taxon>Dikarya</taxon>
        <taxon>Ascomycota</taxon>
        <taxon>Pezizomycotina</taxon>
        <taxon>Eurotiomycetes</taxon>
        <taxon>Eurotiomycetidae</taxon>
        <taxon>Eurotiales</taxon>
        <taxon>Aspergillaceae</taxon>
        <taxon>Aspergillus</taxon>
        <taxon>Aspergillus subgen. Cremei</taxon>
    </lineage>
</organism>
<feature type="transmembrane region" description="Helical" evidence="1">
    <location>
        <begin position="87"/>
        <end position="105"/>
    </location>
</feature>
<dbReference type="Proteomes" id="UP000184383">
    <property type="component" value="Unassembled WGS sequence"/>
</dbReference>
<dbReference type="InterPro" id="IPR029052">
    <property type="entry name" value="Metallo-depent_PP-like"/>
</dbReference>
<dbReference type="OrthoDB" id="10267127at2759"/>
<gene>
    <name evidence="3" type="ORF">ASPWEDRAFT_35200</name>
</gene>
<dbReference type="SUPFAM" id="SSF56300">
    <property type="entry name" value="Metallo-dependent phosphatases"/>
    <property type="match status" value="1"/>
</dbReference>
<keyword evidence="1" id="KW-1133">Transmembrane helix</keyword>
<keyword evidence="4" id="KW-1185">Reference proteome</keyword>
<dbReference type="GeneID" id="63750020"/>
<dbReference type="CDD" id="cd00144">
    <property type="entry name" value="MPP_PPP_family"/>
    <property type="match status" value="1"/>
</dbReference>
<dbReference type="AlphaFoldDB" id="A0A1L9S3A4"/>
<accession>A0A1L9S3A4</accession>
<proteinExistence type="predicted"/>
<keyword evidence="1" id="KW-0472">Membrane</keyword>
<protein>
    <recommendedName>
        <fullName evidence="2">Calcineurin-like phosphoesterase domain-containing protein</fullName>
    </recommendedName>
</protein>
<dbReference type="VEuPathDB" id="FungiDB:ASPWEDRAFT_35200"/>
<dbReference type="Gene3D" id="3.60.21.10">
    <property type="match status" value="1"/>
</dbReference>
<dbReference type="GO" id="GO:0005737">
    <property type="term" value="C:cytoplasm"/>
    <property type="evidence" value="ECO:0007669"/>
    <property type="project" value="TreeGrafter"/>
</dbReference>
<dbReference type="GO" id="GO:0000298">
    <property type="term" value="F:endopolyphosphatase activity"/>
    <property type="evidence" value="ECO:0007669"/>
    <property type="project" value="TreeGrafter"/>
</dbReference>
<keyword evidence="1" id="KW-0812">Transmembrane</keyword>
<dbReference type="GO" id="GO:0016791">
    <property type="term" value="F:phosphatase activity"/>
    <property type="evidence" value="ECO:0007669"/>
    <property type="project" value="TreeGrafter"/>
</dbReference>
<dbReference type="PANTHER" id="PTHR42850:SF4">
    <property type="entry name" value="ZINC-DEPENDENT ENDOPOLYPHOSPHATASE"/>
    <property type="match status" value="1"/>
</dbReference>
<evidence type="ECO:0000313" key="4">
    <source>
        <dbReference type="Proteomes" id="UP000184383"/>
    </source>
</evidence>